<dbReference type="EnsemblPlants" id="AET7Gv20954600.2">
    <property type="protein sequence ID" value="AET7Gv20954600.2"/>
    <property type="gene ID" value="AET7Gv20954600"/>
</dbReference>
<reference evidence="2" key="4">
    <citation type="submission" date="2019-03" db="UniProtKB">
        <authorList>
            <consortium name="EnsemblPlants"/>
        </authorList>
    </citation>
    <scope>IDENTIFICATION</scope>
</reference>
<dbReference type="InterPro" id="IPR000477">
    <property type="entry name" value="RT_dom"/>
</dbReference>
<evidence type="ECO:0000313" key="2">
    <source>
        <dbReference type="EnsemblPlants" id="AET7Gv20954600.2"/>
    </source>
</evidence>
<dbReference type="PANTHER" id="PTHR46890">
    <property type="entry name" value="NON-LTR RETROLELEMENT REVERSE TRANSCRIPTASE-LIKE PROTEIN-RELATED"/>
    <property type="match status" value="1"/>
</dbReference>
<protein>
    <recommendedName>
        <fullName evidence="1">Reverse transcriptase domain-containing protein</fullName>
    </recommendedName>
</protein>
<dbReference type="Pfam" id="PF00078">
    <property type="entry name" value="RVT_1"/>
    <property type="match status" value="1"/>
</dbReference>
<reference evidence="2" key="5">
    <citation type="journal article" date="2021" name="G3 (Bethesda)">
        <title>Aegilops tauschii genome assembly Aet v5.0 features greater sequence contiguity and improved annotation.</title>
        <authorList>
            <person name="Wang L."/>
            <person name="Zhu T."/>
            <person name="Rodriguez J.C."/>
            <person name="Deal K.R."/>
            <person name="Dubcovsky J."/>
            <person name="McGuire P.E."/>
            <person name="Lux T."/>
            <person name="Spannagl M."/>
            <person name="Mayer K.F.X."/>
            <person name="Baldrich P."/>
            <person name="Meyers B.C."/>
            <person name="Huo N."/>
            <person name="Gu Y.Q."/>
            <person name="Zhou H."/>
            <person name="Devos K.M."/>
            <person name="Bennetzen J.L."/>
            <person name="Unver T."/>
            <person name="Budak H."/>
            <person name="Gulick P.J."/>
            <person name="Galiba G."/>
            <person name="Kalapos B."/>
            <person name="Nelson D.R."/>
            <person name="Li P."/>
            <person name="You F.M."/>
            <person name="Luo M.C."/>
            <person name="Dvorak J."/>
        </authorList>
    </citation>
    <scope>NUCLEOTIDE SEQUENCE [LARGE SCALE GENOMIC DNA]</scope>
    <source>
        <strain evidence="2">cv. AL8/78</strain>
    </source>
</reference>
<name>A0A453SIZ2_AEGTS</name>
<sequence>MKVYDRVEWNYLDAVMLKLGLEQGWVKRIMRCVSTVTFSVLVNGVKMEKFKPTRGIRQGDPISPYLFLLAAEGLSCLLKARSDDVNIKGVVVAPTAPPVNHLLFANDCLLIFKANIEGAKK</sequence>
<dbReference type="Proteomes" id="UP000015105">
    <property type="component" value="Chromosome 7D"/>
</dbReference>
<dbReference type="AlphaFoldDB" id="A0A453SIZ2"/>
<reference evidence="3" key="1">
    <citation type="journal article" date="2014" name="Science">
        <title>Ancient hybridizations among the ancestral genomes of bread wheat.</title>
        <authorList>
            <consortium name="International Wheat Genome Sequencing Consortium,"/>
            <person name="Marcussen T."/>
            <person name="Sandve S.R."/>
            <person name="Heier L."/>
            <person name="Spannagl M."/>
            <person name="Pfeifer M."/>
            <person name="Jakobsen K.S."/>
            <person name="Wulff B.B."/>
            <person name="Steuernagel B."/>
            <person name="Mayer K.F."/>
            <person name="Olsen O.A."/>
        </authorList>
    </citation>
    <scope>NUCLEOTIDE SEQUENCE [LARGE SCALE GENOMIC DNA]</scope>
    <source>
        <strain evidence="3">cv. AL8/78</strain>
    </source>
</reference>
<dbReference type="PANTHER" id="PTHR46890:SF48">
    <property type="entry name" value="RNA-DIRECTED DNA POLYMERASE"/>
    <property type="match status" value="1"/>
</dbReference>
<reference evidence="3" key="2">
    <citation type="journal article" date="2017" name="Nat. Plants">
        <title>The Aegilops tauschii genome reveals multiple impacts of transposons.</title>
        <authorList>
            <person name="Zhao G."/>
            <person name="Zou C."/>
            <person name="Li K."/>
            <person name="Wang K."/>
            <person name="Li T."/>
            <person name="Gao L."/>
            <person name="Zhang X."/>
            <person name="Wang H."/>
            <person name="Yang Z."/>
            <person name="Liu X."/>
            <person name="Jiang W."/>
            <person name="Mao L."/>
            <person name="Kong X."/>
            <person name="Jiao Y."/>
            <person name="Jia J."/>
        </authorList>
    </citation>
    <scope>NUCLEOTIDE SEQUENCE [LARGE SCALE GENOMIC DNA]</scope>
    <source>
        <strain evidence="3">cv. AL8/78</strain>
    </source>
</reference>
<evidence type="ECO:0000313" key="3">
    <source>
        <dbReference type="Proteomes" id="UP000015105"/>
    </source>
</evidence>
<feature type="domain" description="Reverse transcriptase" evidence="1">
    <location>
        <begin position="2"/>
        <end position="114"/>
    </location>
</feature>
<keyword evidence="3" id="KW-1185">Reference proteome</keyword>
<proteinExistence type="predicted"/>
<reference evidence="2" key="3">
    <citation type="journal article" date="2017" name="Nature">
        <title>Genome sequence of the progenitor of the wheat D genome Aegilops tauschii.</title>
        <authorList>
            <person name="Luo M.C."/>
            <person name="Gu Y.Q."/>
            <person name="Puiu D."/>
            <person name="Wang H."/>
            <person name="Twardziok S.O."/>
            <person name="Deal K.R."/>
            <person name="Huo N."/>
            <person name="Zhu T."/>
            <person name="Wang L."/>
            <person name="Wang Y."/>
            <person name="McGuire P.E."/>
            <person name="Liu S."/>
            <person name="Long H."/>
            <person name="Ramasamy R.K."/>
            <person name="Rodriguez J.C."/>
            <person name="Van S.L."/>
            <person name="Yuan L."/>
            <person name="Wang Z."/>
            <person name="Xia Z."/>
            <person name="Xiao L."/>
            <person name="Anderson O.D."/>
            <person name="Ouyang S."/>
            <person name="Liang Y."/>
            <person name="Zimin A.V."/>
            <person name="Pertea G."/>
            <person name="Qi P."/>
            <person name="Bennetzen J.L."/>
            <person name="Dai X."/>
            <person name="Dawson M.W."/>
            <person name="Muller H.G."/>
            <person name="Kugler K."/>
            <person name="Rivarola-Duarte L."/>
            <person name="Spannagl M."/>
            <person name="Mayer K.F.X."/>
            <person name="Lu F.H."/>
            <person name="Bevan M.W."/>
            <person name="Leroy P."/>
            <person name="Li P."/>
            <person name="You F.M."/>
            <person name="Sun Q."/>
            <person name="Liu Z."/>
            <person name="Lyons E."/>
            <person name="Wicker T."/>
            <person name="Salzberg S.L."/>
            <person name="Devos K.M."/>
            <person name="Dvorak J."/>
        </authorList>
    </citation>
    <scope>NUCLEOTIDE SEQUENCE [LARGE SCALE GENOMIC DNA]</scope>
    <source>
        <strain evidence="2">cv. AL8/78</strain>
    </source>
</reference>
<accession>A0A453SIZ2</accession>
<dbReference type="Gramene" id="AET7Gv20954600.2">
    <property type="protein sequence ID" value="AET7Gv20954600.2"/>
    <property type="gene ID" value="AET7Gv20954600"/>
</dbReference>
<evidence type="ECO:0000259" key="1">
    <source>
        <dbReference type="Pfam" id="PF00078"/>
    </source>
</evidence>
<dbReference type="InterPro" id="IPR052343">
    <property type="entry name" value="Retrotransposon-Effector_Assoc"/>
</dbReference>
<organism evidence="2 3">
    <name type="scientific">Aegilops tauschii subsp. strangulata</name>
    <name type="common">Goatgrass</name>
    <dbReference type="NCBI Taxonomy" id="200361"/>
    <lineage>
        <taxon>Eukaryota</taxon>
        <taxon>Viridiplantae</taxon>
        <taxon>Streptophyta</taxon>
        <taxon>Embryophyta</taxon>
        <taxon>Tracheophyta</taxon>
        <taxon>Spermatophyta</taxon>
        <taxon>Magnoliopsida</taxon>
        <taxon>Liliopsida</taxon>
        <taxon>Poales</taxon>
        <taxon>Poaceae</taxon>
        <taxon>BOP clade</taxon>
        <taxon>Pooideae</taxon>
        <taxon>Triticodae</taxon>
        <taxon>Triticeae</taxon>
        <taxon>Triticinae</taxon>
        <taxon>Aegilops</taxon>
    </lineage>
</organism>